<gene>
    <name evidence="1" type="ORF">HYC85_029333</name>
</gene>
<keyword evidence="2" id="KW-1185">Reference proteome</keyword>
<proteinExistence type="predicted"/>
<protein>
    <submittedName>
        <fullName evidence="1">Uncharacterized protein</fullName>
    </submittedName>
</protein>
<reference evidence="1 2" key="2">
    <citation type="submission" date="2020-07" db="EMBL/GenBank/DDBJ databases">
        <title>Genome assembly of wild tea tree DASZ reveals pedigree and selection history of tea varieties.</title>
        <authorList>
            <person name="Zhang W."/>
        </authorList>
    </citation>
    <scope>NUCLEOTIDE SEQUENCE [LARGE SCALE GENOMIC DNA]</scope>
    <source>
        <strain evidence="2">cv. G240</strain>
        <tissue evidence="1">Leaf</tissue>
    </source>
</reference>
<sequence length="61" mass="6778">MHDPKYTEMPNATHAKMQTIAGSAILNMAYGMLRLTCIQFGIENTMQLVWCAEPGACKTDE</sequence>
<accession>A0A7J7FXS8</accession>
<dbReference type="Proteomes" id="UP000593564">
    <property type="component" value="Unassembled WGS sequence"/>
</dbReference>
<dbReference type="AlphaFoldDB" id="A0A7J7FXS8"/>
<evidence type="ECO:0000313" key="1">
    <source>
        <dbReference type="EMBL" id="KAF5933162.1"/>
    </source>
</evidence>
<comment type="caution">
    <text evidence="1">The sequence shown here is derived from an EMBL/GenBank/DDBJ whole genome shotgun (WGS) entry which is preliminary data.</text>
</comment>
<evidence type="ECO:0000313" key="2">
    <source>
        <dbReference type="Proteomes" id="UP000593564"/>
    </source>
</evidence>
<reference evidence="2" key="1">
    <citation type="journal article" date="2020" name="Nat. Commun.">
        <title>Genome assembly of wild tea tree DASZ reveals pedigree and selection history of tea varieties.</title>
        <authorList>
            <person name="Zhang W."/>
            <person name="Zhang Y."/>
            <person name="Qiu H."/>
            <person name="Guo Y."/>
            <person name="Wan H."/>
            <person name="Zhang X."/>
            <person name="Scossa F."/>
            <person name="Alseekh S."/>
            <person name="Zhang Q."/>
            <person name="Wang P."/>
            <person name="Xu L."/>
            <person name="Schmidt M.H."/>
            <person name="Jia X."/>
            <person name="Li D."/>
            <person name="Zhu A."/>
            <person name="Guo F."/>
            <person name="Chen W."/>
            <person name="Ni D."/>
            <person name="Usadel B."/>
            <person name="Fernie A.R."/>
            <person name="Wen W."/>
        </authorList>
    </citation>
    <scope>NUCLEOTIDE SEQUENCE [LARGE SCALE GENOMIC DNA]</scope>
    <source>
        <strain evidence="2">cv. G240</strain>
    </source>
</reference>
<name>A0A7J7FXS8_CAMSI</name>
<dbReference type="EMBL" id="JACBKZ010000014">
    <property type="protein sequence ID" value="KAF5933162.1"/>
    <property type="molecule type" value="Genomic_DNA"/>
</dbReference>
<organism evidence="1 2">
    <name type="scientific">Camellia sinensis</name>
    <name type="common">Tea plant</name>
    <name type="synonym">Thea sinensis</name>
    <dbReference type="NCBI Taxonomy" id="4442"/>
    <lineage>
        <taxon>Eukaryota</taxon>
        <taxon>Viridiplantae</taxon>
        <taxon>Streptophyta</taxon>
        <taxon>Embryophyta</taxon>
        <taxon>Tracheophyta</taxon>
        <taxon>Spermatophyta</taxon>
        <taxon>Magnoliopsida</taxon>
        <taxon>eudicotyledons</taxon>
        <taxon>Gunneridae</taxon>
        <taxon>Pentapetalae</taxon>
        <taxon>asterids</taxon>
        <taxon>Ericales</taxon>
        <taxon>Theaceae</taxon>
        <taxon>Camellia</taxon>
    </lineage>
</organism>